<evidence type="ECO:0000313" key="3">
    <source>
        <dbReference type="EMBL" id="SVA87930.1"/>
    </source>
</evidence>
<dbReference type="GO" id="GO:0000160">
    <property type="term" value="P:phosphorelay signal transduction system"/>
    <property type="evidence" value="ECO:0007669"/>
    <property type="project" value="InterPro"/>
</dbReference>
<dbReference type="SMART" id="SM00448">
    <property type="entry name" value="REC"/>
    <property type="match status" value="1"/>
</dbReference>
<sequence>MTKRTPVSKRILWVDDEIDLLKPHLLFLRDRGYHVDAITNGDDALELLREFSYDLVLLDEQMPGRSGLEVLEVLRREDPLQPVVMISKSEEDHTMTEAIGRRVHDYLVKPTSPRQVLSVVTRVLEGSSIQQQRAAQDFAARFTELSRSCHEADSPEEFTAAYVEIVDWQLRLEEAGEVGLLESVAALTIDLRRSFGQWVKGEYPHWVSDSRGRPLLSVDLVREFLLPHLGTEPIYFVVLDCMRLDQWRAMIPVLSKYFDIETNWHYSILPTATPYARNAIFSGLYPDEIAEQYPDWWDFSDDEKSLNAFEDELLRKQLRRLTGRDIPVHYEKIFSDRQGDQVRARVNSAIRTPGSVIALVFNFVDLMTHGRSESPILMEVARDESALRDLTRSWFERSTALEVLKGAASEGHRVILTTDHGSILCHNSATVYARRDTTSNLRYKFGQDLKAKIEATSFNTLNEKDLRLPRGRLGMSYLVALEDYFFVYPTKLREYHARYRNSFLHGGISPEEMIVPVAILNPRR</sequence>
<proteinExistence type="predicted"/>
<gene>
    <name evidence="3" type="ORF">METZ01_LOCUS140784</name>
</gene>
<dbReference type="CDD" id="cd00156">
    <property type="entry name" value="REC"/>
    <property type="match status" value="1"/>
</dbReference>
<dbReference type="PANTHER" id="PTHR44591">
    <property type="entry name" value="STRESS RESPONSE REGULATOR PROTEIN 1"/>
    <property type="match status" value="1"/>
</dbReference>
<dbReference type="InterPro" id="IPR050595">
    <property type="entry name" value="Bact_response_regulator"/>
</dbReference>
<dbReference type="InterPro" id="IPR011006">
    <property type="entry name" value="CheY-like_superfamily"/>
</dbReference>
<keyword evidence="1" id="KW-0597">Phosphoprotein</keyword>
<feature type="domain" description="Response regulatory" evidence="2">
    <location>
        <begin position="10"/>
        <end position="124"/>
    </location>
</feature>
<dbReference type="PANTHER" id="PTHR44591:SF3">
    <property type="entry name" value="RESPONSE REGULATORY DOMAIN-CONTAINING PROTEIN"/>
    <property type="match status" value="1"/>
</dbReference>
<dbReference type="Gene3D" id="3.40.50.2300">
    <property type="match status" value="1"/>
</dbReference>
<dbReference type="PROSITE" id="PS50110">
    <property type="entry name" value="RESPONSE_REGULATORY"/>
    <property type="match status" value="1"/>
</dbReference>
<dbReference type="AlphaFoldDB" id="A0A381ZFC2"/>
<reference evidence="3" key="1">
    <citation type="submission" date="2018-05" db="EMBL/GenBank/DDBJ databases">
        <authorList>
            <person name="Lanie J.A."/>
            <person name="Ng W.-L."/>
            <person name="Kazmierczak K.M."/>
            <person name="Andrzejewski T.M."/>
            <person name="Davidsen T.M."/>
            <person name="Wayne K.J."/>
            <person name="Tettelin H."/>
            <person name="Glass J.I."/>
            <person name="Rusch D."/>
            <person name="Podicherti R."/>
            <person name="Tsui H.-C.T."/>
            <person name="Winkler M.E."/>
        </authorList>
    </citation>
    <scope>NUCLEOTIDE SEQUENCE</scope>
</reference>
<dbReference type="InterPro" id="IPR001789">
    <property type="entry name" value="Sig_transdc_resp-reg_receiver"/>
</dbReference>
<evidence type="ECO:0000256" key="1">
    <source>
        <dbReference type="ARBA" id="ARBA00022553"/>
    </source>
</evidence>
<organism evidence="3">
    <name type="scientific">marine metagenome</name>
    <dbReference type="NCBI Taxonomy" id="408172"/>
    <lineage>
        <taxon>unclassified sequences</taxon>
        <taxon>metagenomes</taxon>
        <taxon>ecological metagenomes</taxon>
    </lineage>
</organism>
<dbReference type="SUPFAM" id="SSF52172">
    <property type="entry name" value="CheY-like"/>
    <property type="match status" value="1"/>
</dbReference>
<dbReference type="EMBL" id="UINC01021098">
    <property type="protein sequence ID" value="SVA87930.1"/>
    <property type="molecule type" value="Genomic_DNA"/>
</dbReference>
<evidence type="ECO:0000259" key="2">
    <source>
        <dbReference type="PROSITE" id="PS50110"/>
    </source>
</evidence>
<accession>A0A381ZFC2</accession>
<dbReference type="Gene3D" id="3.40.720.10">
    <property type="entry name" value="Alkaline Phosphatase, subunit A"/>
    <property type="match status" value="1"/>
</dbReference>
<dbReference type="SUPFAM" id="SSF53649">
    <property type="entry name" value="Alkaline phosphatase-like"/>
    <property type="match status" value="1"/>
</dbReference>
<dbReference type="InterPro" id="IPR017850">
    <property type="entry name" value="Alkaline_phosphatase_core_sf"/>
</dbReference>
<dbReference type="Pfam" id="PF00072">
    <property type="entry name" value="Response_reg"/>
    <property type="match status" value="1"/>
</dbReference>
<name>A0A381ZFC2_9ZZZZ</name>
<protein>
    <recommendedName>
        <fullName evidence="2">Response regulatory domain-containing protein</fullName>
    </recommendedName>
</protein>
<dbReference type="Pfam" id="PF08665">
    <property type="entry name" value="PglZ"/>
    <property type="match status" value="1"/>
</dbReference>